<dbReference type="EMBL" id="FQZH01000004">
    <property type="protein sequence ID" value="SHJ55703.1"/>
    <property type="molecule type" value="Genomic_DNA"/>
</dbReference>
<dbReference type="RefSeq" id="WP_072785016.1">
    <property type="nucleotide sequence ID" value="NZ_CP045292.1"/>
</dbReference>
<dbReference type="InterPro" id="IPR007922">
    <property type="entry name" value="DciA-like"/>
</dbReference>
<dbReference type="AlphaFoldDB" id="A0A1M6K9V9"/>
<evidence type="ECO:0008006" key="3">
    <source>
        <dbReference type="Google" id="ProtNLM"/>
    </source>
</evidence>
<protein>
    <recommendedName>
        <fullName evidence="3">RNA-binding protein</fullName>
    </recommendedName>
</protein>
<accession>A0A1M6K9V9</accession>
<reference evidence="1 2" key="1">
    <citation type="submission" date="2016-11" db="EMBL/GenBank/DDBJ databases">
        <authorList>
            <person name="Jaros S."/>
            <person name="Januszkiewicz K."/>
            <person name="Wedrychowicz H."/>
        </authorList>
    </citation>
    <scope>NUCLEOTIDE SEQUENCE [LARGE SCALE GENOMIC DNA]</scope>
    <source>
        <strain evidence="1 2">DSM 22807</strain>
    </source>
</reference>
<dbReference type="OrthoDB" id="9804942at2"/>
<dbReference type="PANTHER" id="PTHR36456:SF1">
    <property type="entry name" value="UPF0232 PROTEIN SCO3875"/>
    <property type="match status" value="1"/>
</dbReference>
<organism evidence="1 2">
    <name type="scientific">Flavobacterium haoranii</name>
    <dbReference type="NCBI Taxonomy" id="683124"/>
    <lineage>
        <taxon>Bacteria</taxon>
        <taxon>Pseudomonadati</taxon>
        <taxon>Bacteroidota</taxon>
        <taxon>Flavobacteriia</taxon>
        <taxon>Flavobacteriales</taxon>
        <taxon>Flavobacteriaceae</taxon>
        <taxon>Flavobacterium</taxon>
    </lineage>
</organism>
<evidence type="ECO:0000313" key="1">
    <source>
        <dbReference type="EMBL" id="SHJ55703.1"/>
    </source>
</evidence>
<proteinExistence type="predicted"/>
<keyword evidence="2" id="KW-1185">Reference proteome</keyword>
<sequence>MSKRNFEEHSIADALKGFIEANKLQAGLDVINVKEAWKNVMGNGVNNYTVDVVLKRDVLHVILNSSVVREELSYGKEKIIRMLNEELRRDIIKDIYLK</sequence>
<evidence type="ECO:0000313" key="2">
    <source>
        <dbReference type="Proteomes" id="UP000184232"/>
    </source>
</evidence>
<gene>
    <name evidence="1" type="ORF">SAMN05444337_2226</name>
</gene>
<dbReference type="Pfam" id="PF05258">
    <property type="entry name" value="DciA"/>
    <property type="match status" value="1"/>
</dbReference>
<name>A0A1M6K9V9_9FLAO</name>
<dbReference type="Proteomes" id="UP000184232">
    <property type="component" value="Unassembled WGS sequence"/>
</dbReference>
<dbReference type="PANTHER" id="PTHR36456">
    <property type="entry name" value="UPF0232 PROTEIN SCO3875"/>
    <property type="match status" value="1"/>
</dbReference>
<dbReference type="STRING" id="683124.SAMN05444337_2226"/>